<evidence type="ECO:0000256" key="1">
    <source>
        <dbReference type="SAM" id="Coils"/>
    </source>
</evidence>
<evidence type="ECO:0000313" key="3">
    <source>
        <dbReference type="EMBL" id="KAK7106737.1"/>
    </source>
</evidence>
<evidence type="ECO:0000313" key="4">
    <source>
        <dbReference type="Proteomes" id="UP001374579"/>
    </source>
</evidence>
<dbReference type="Pfam" id="PF01145">
    <property type="entry name" value="Band_7"/>
    <property type="match status" value="1"/>
</dbReference>
<evidence type="ECO:0000259" key="2">
    <source>
        <dbReference type="Pfam" id="PF01145"/>
    </source>
</evidence>
<dbReference type="InterPro" id="IPR001107">
    <property type="entry name" value="Band_7"/>
</dbReference>
<keyword evidence="1" id="KW-0175">Coiled coil</keyword>
<dbReference type="AlphaFoldDB" id="A0AAN9BJQ0"/>
<feature type="coiled-coil region" evidence="1">
    <location>
        <begin position="272"/>
        <end position="335"/>
    </location>
</feature>
<sequence length="400" mass="46506">MKYKTVREGQQAVILNHMGEGELITGPKRVFLFRERFQMLKECTASSDQYLVVQENDGTVYHEPGPCTLFHNPLIYDTLSVEDTIKLDANHVIVVYKRRADSSVERRLVEGPAVFVPQAVEWLHEFVWHGTDPANKTRLVPGLRKFTQLTVIPDHFYYNVREVRTNDDTMITVKVMIFYVITDILKMLDTTHDPIADIINALCADVITFTSKLSYMQFVEQTNKLSAMDTYPQLTQRTQRVGLRVDKVVYRGYHASDQMQAMQNQAIESRTRLRLDGEMEDMQQKLTALKLNSEDARADLKKKMVGRRQQHEQCLDKMRQEHDLKQSQLRHAQDMELLSHKTAVRLDHEKDEDKRKLEFLTQLSALKVDVTDYLVNQEDPPPARQIRMTSSVRDLLPPFQ</sequence>
<keyword evidence="4" id="KW-1185">Reference proteome</keyword>
<comment type="caution">
    <text evidence="3">The sequence shown here is derived from an EMBL/GenBank/DDBJ whole genome shotgun (WGS) entry which is preliminary data.</text>
</comment>
<gene>
    <name evidence="3" type="ORF">V1264_017959</name>
</gene>
<organism evidence="3 4">
    <name type="scientific">Littorina saxatilis</name>
    <dbReference type="NCBI Taxonomy" id="31220"/>
    <lineage>
        <taxon>Eukaryota</taxon>
        <taxon>Metazoa</taxon>
        <taxon>Spiralia</taxon>
        <taxon>Lophotrochozoa</taxon>
        <taxon>Mollusca</taxon>
        <taxon>Gastropoda</taxon>
        <taxon>Caenogastropoda</taxon>
        <taxon>Littorinimorpha</taxon>
        <taxon>Littorinoidea</taxon>
        <taxon>Littorinidae</taxon>
        <taxon>Littorina</taxon>
    </lineage>
</organism>
<protein>
    <recommendedName>
        <fullName evidence="2">Band 7 domain-containing protein</fullName>
    </recommendedName>
</protein>
<reference evidence="3 4" key="1">
    <citation type="submission" date="2024-02" db="EMBL/GenBank/DDBJ databases">
        <title>Chromosome-scale genome assembly of the rough periwinkle Littorina saxatilis.</title>
        <authorList>
            <person name="De Jode A."/>
            <person name="Faria R."/>
            <person name="Formenti G."/>
            <person name="Sims Y."/>
            <person name="Smith T.P."/>
            <person name="Tracey A."/>
            <person name="Wood J.M.D."/>
            <person name="Zagrodzka Z.B."/>
            <person name="Johannesson K."/>
            <person name="Butlin R.K."/>
            <person name="Leder E.H."/>
        </authorList>
    </citation>
    <scope>NUCLEOTIDE SEQUENCE [LARGE SCALE GENOMIC DNA]</scope>
    <source>
        <strain evidence="3">Snail1</strain>
        <tissue evidence="3">Muscle</tissue>
    </source>
</reference>
<dbReference type="Proteomes" id="UP001374579">
    <property type="component" value="Unassembled WGS sequence"/>
</dbReference>
<feature type="domain" description="Band 7" evidence="2">
    <location>
        <begin position="138"/>
        <end position="255"/>
    </location>
</feature>
<name>A0AAN9BJQ0_9CAEN</name>
<accession>A0AAN9BJQ0</accession>
<dbReference type="EMBL" id="JBAMIC010000007">
    <property type="protein sequence ID" value="KAK7106737.1"/>
    <property type="molecule type" value="Genomic_DNA"/>
</dbReference>
<proteinExistence type="predicted"/>